<organism evidence="2 3">
    <name type="scientific">Nephila pilipes</name>
    <name type="common">Giant wood spider</name>
    <name type="synonym">Nephila maculata</name>
    <dbReference type="NCBI Taxonomy" id="299642"/>
    <lineage>
        <taxon>Eukaryota</taxon>
        <taxon>Metazoa</taxon>
        <taxon>Ecdysozoa</taxon>
        <taxon>Arthropoda</taxon>
        <taxon>Chelicerata</taxon>
        <taxon>Arachnida</taxon>
        <taxon>Araneae</taxon>
        <taxon>Araneomorphae</taxon>
        <taxon>Entelegynae</taxon>
        <taxon>Araneoidea</taxon>
        <taxon>Nephilidae</taxon>
        <taxon>Nephila</taxon>
    </lineage>
</organism>
<comment type="caution">
    <text evidence="2">The sequence shown here is derived from an EMBL/GenBank/DDBJ whole genome shotgun (WGS) entry which is preliminary data.</text>
</comment>
<keyword evidence="3" id="KW-1185">Reference proteome</keyword>
<proteinExistence type="predicted"/>
<feature type="region of interest" description="Disordered" evidence="1">
    <location>
        <begin position="17"/>
        <end position="65"/>
    </location>
</feature>
<name>A0A8X6QZU0_NEPPI</name>
<feature type="compositionally biased region" description="Basic and acidic residues" evidence="1">
    <location>
        <begin position="25"/>
        <end position="37"/>
    </location>
</feature>
<accession>A0A8X6QZU0</accession>
<dbReference type="AlphaFoldDB" id="A0A8X6QZU0"/>
<evidence type="ECO:0000313" key="2">
    <source>
        <dbReference type="EMBL" id="GFU45597.1"/>
    </source>
</evidence>
<protein>
    <submittedName>
        <fullName evidence="2">Uncharacterized protein</fullName>
    </submittedName>
</protein>
<dbReference type="EMBL" id="BMAW01132850">
    <property type="protein sequence ID" value="GFU45597.1"/>
    <property type="molecule type" value="Genomic_DNA"/>
</dbReference>
<gene>
    <name evidence="2" type="ORF">NPIL_368231</name>
</gene>
<sequence>MLRKKKLSCRFDKINQSSSTLSFSRGDKLKTDDRSERPSVSCNGCGKPGVTKPRSPNCKPTANKDSKKFSNISLHSCSSTPNQSVVLKLAVNGTWETACADIGASHTIAGETLYLLLQREGAIFQKLESLCHLQMALSLYNQCSYQT</sequence>
<dbReference type="Proteomes" id="UP000887013">
    <property type="component" value="Unassembled WGS sequence"/>
</dbReference>
<evidence type="ECO:0000256" key="1">
    <source>
        <dbReference type="SAM" id="MobiDB-lite"/>
    </source>
</evidence>
<reference evidence="2" key="1">
    <citation type="submission" date="2020-08" db="EMBL/GenBank/DDBJ databases">
        <title>Multicomponent nature underlies the extraordinary mechanical properties of spider dragline silk.</title>
        <authorList>
            <person name="Kono N."/>
            <person name="Nakamura H."/>
            <person name="Mori M."/>
            <person name="Yoshida Y."/>
            <person name="Ohtoshi R."/>
            <person name="Malay A.D."/>
            <person name="Moran D.A.P."/>
            <person name="Tomita M."/>
            <person name="Numata K."/>
            <person name="Arakawa K."/>
        </authorList>
    </citation>
    <scope>NUCLEOTIDE SEQUENCE</scope>
</reference>
<evidence type="ECO:0000313" key="3">
    <source>
        <dbReference type="Proteomes" id="UP000887013"/>
    </source>
</evidence>